<evidence type="ECO:0000256" key="1">
    <source>
        <dbReference type="PROSITE-ProRule" id="PRU00339"/>
    </source>
</evidence>
<feature type="region of interest" description="Disordered" evidence="2">
    <location>
        <begin position="1154"/>
        <end position="1179"/>
    </location>
</feature>
<dbReference type="PROSITE" id="PS50005">
    <property type="entry name" value="TPR"/>
    <property type="match status" value="2"/>
</dbReference>
<feature type="repeat" description="TPR" evidence="1">
    <location>
        <begin position="635"/>
        <end position="668"/>
    </location>
</feature>
<name>A0AAD4GEQ2_BOLED</name>
<dbReference type="Gene3D" id="1.25.40.10">
    <property type="entry name" value="Tetratricopeptide repeat domain"/>
    <property type="match status" value="2"/>
</dbReference>
<dbReference type="Proteomes" id="UP001194468">
    <property type="component" value="Unassembled WGS sequence"/>
</dbReference>
<dbReference type="SMART" id="SM00320">
    <property type="entry name" value="WD40"/>
    <property type="match status" value="6"/>
</dbReference>
<reference evidence="4" key="1">
    <citation type="submission" date="2019-10" db="EMBL/GenBank/DDBJ databases">
        <authorList>
            <consortium name="DOE Joint Genome Institute"/>
            <person name="Kuo A."/>
            <person name="Miyauchi S."/>
            <person name="Kiss E."/>
            <person name="Drula E."/>
            <person name="Kohler A."/>
            <person name="Sanchez-Garcia M."/>
            <person name="Andreopoulos B."/>
            <person name="Barry K.W."/>
            <person name="Bonito G."/>
            <person name="Buee M."/>
            <person name="Carver A."/>
            <person name="Chen C."/>
            <person name="Cichocki N."/>
            <person name="Clum A."/>
            <person name="Culley D."/>
            <person name="Crous P.W."/>
            <person name="Fauchery L."/>
            <person name="Girlanda M."/>
            <person name="Hayes R."/>
            <person name="Keri Z."/>
            <person name="LaButti K."/>
            <person name="Lipzen A."/>
            <person name="Lombard V."/>
            <person name="Magnuson J."/>
            <person name="Maillard F."/>
            <person name="Morin E."/>
            <person name="Murat C."/>
            <person name="Nolan M."/>
            <person name="Ohm R."/>
            <person name="Pangilinan J."/>
            <person name="Pereira M."/>
            <person name="Perotto S."/>
            <person name="Peter M."/>
            <person name="Riley R."/>
            <person name="Sitrit Y."/>
            <person name="Stielow B."/>
            <person name="Szollosi G."/>
            <person name="Zifcakova L."/>
            <person name="Stursova M."/>
            <person name="Spatafora J.W."/>
            <person name="Tedersoo L."/>
            <person name="Vaario L.-M."/>
            <person name="Yamada A."/>
            <person name="Yan M."/>
            <person name="Wang P."/>
            <person name="Xu J."/>
            <person name="Bruns T."/>
            <person name="Baldrian P."/>
            <person name="Vilgalys R."/>
            <person name="Henrissat B."/>
            <person name="Grigoriev I.V."/>
            <person name="Hibbett D."/>
            <person name="Nagy L.G."/>
            <person name="Martin F.M."/>
        </authorList>
    </citation>
    <scope>NUCLEOTIDE SEQUENCE</scope>
    <source>
        <strain evidence="4">BED1</strain>
    </source>
</reference>
<feature type="region of interest" description="Disordered" evidence="2">
    <location>
        <begin position="297"/>
        <end position="322"/>
    </location>
</feature>
<dbReference type="InterPro" id="IPR010730">
    <property type="entry name" value="HET"/>
</dbReference>
<protein>
    <recommendedName>
        <fullName evidence="3">Heterokaryon incompatibility domain-containing protein</fullName>
    </recommendedName>
</protein>
<dbReference type="InterPro" id="IPR036322">
    <property type="entry name" value="WD40_repeat_dom_sf"/>
</dbReference>
<dbReference type="InterPro" id="IPR001680">
    <property type="entry name" value="WD40_rpt"/>
</dbReference>
<reference evidence="4" key="2">
    <citation type="journal article" date="2020" name="Nat. Commun.">
        <title>Large-scale genome sequencing of mycorrhizal fungi provides insights into the early evolution of symbiotic traits.</title>
        <authorList>
            <person name="Miyauchi S."/>
            <person name="Kiss E."/>
            <person name="Kuo A."/>
            <person name="Drula E."/>
            <person name="Kohler A."/>
            <person name="Sanchez-Garcia M."/>
            <person name="Morin E."/>
            <person name="Andreopoulos B."/>
            <person name="Barry K.W."/>
            <person name="Bonito G."/>
            <person name="Buee M."/>
            <person name="Carver A."/>
            <person name="Chen C."/>
            <person name="Cichocki N."/>
            <person name="Clum A."/>
            <person name="Culley D."/>
            <person name="Crous P.W."/>
            <person name="Fauchery L."/>
            <person name="Girlanda M."/>
            <person name="Hayes R.D."/>
            <person name="Keri Z."/>
            <person name="LaButti K."/>
            <person name="Lipzen A."/>
            <person name="Lombard V."/>
            <person name="Magnuson J."/>
            <person name="Maillard F."/>
            <person name="Murat C."/>
            <person name="Nolan M."/>
            <person name="Ohm R.A."/>
            <person name="Pangilinan J."/>
            <person name="Pereira M.F."/>
            <person name="Perotto S."/>
            <person name="Peter M."/>
            <person name="Pfister S."/>
            <person name="Riley R."/>
            <person name="Sitrit Y."/>
            <person name="Stielow J.B."/>
            <person name="Szollosi G."/>
            <person name="Zifcakova L."/>
            <person name="Stursova M."/>
            <person name="Spatafora J.W."/>
            <person name="Tedersoo L."/>
            <person name="Vaario L.M."/>
            <person name="Yamada A."/>
            <person name="Yan M."/>
            <person name="Wang P."/>
            <person name="Xu J."/>
            <person name="Bruns T."/>
            <person name="Baldrian P."/>
            <person name="Vilgalys R."/>
            <person name="Dunand C."/>
            <person name="Henrissat B."/>
            <person name="Grigoriev I.V."/>
            <person name="Hibbett D."/>
            <person name="Nagy L.G."/>
            <person name="Martin F.M."/>
        </authorList>
    </citation>
    <scope>NUCLEOTIDE SEQUENCE</scope>
    <source>
        <strain evidence="4">BED1</strain>
    </source>
</reference>
<evidence type="ECO:0000313" key="4">
    <source>
        <dbReference type="EMBL" id="KAF8439790.1"/>
    </source>
</evidence>
<dbReference type="InterPro" id="IPR019734">
    <property type="entry name" value="TPR_rpt"/>
</dbReference>
<dbReference type="Pfam" id="PF00400">
    <property type="entry name" value="WD40"/>
    <property type="match status" value="4"/>
</dbReference>
<dbReference type="PANTHER" id="PTHR10622:SF10">
    <property type="entry name" value="HET DOMAIN-CONTAINING PROTEIN"/>
    <property type="match status" value="1"/>
</dbReference>
<dbReference type="SMART" id="SM00028">
    <property type="entry name" value="TPR"/>
    <property type="match status" value="5"/>
</dbReference>
<dbReference type="SUPFAM" id="SSF50978">
    <property type="entry name" value="WD40 repeat-like"/>
    <property type="match status" value="1"/>
</dbReference>
<dbReference type="Pfam" id="PF13432">
    <property type="entry name" value="TPR_16"/>
    <property type="match status" value="1"/>
</dbReference>
<gene>
    <name evidence="4" type="ORF">L210DRAFT_2178827</name>
</gene>
<dbReference type="InterPro" id="IPR011990">
    <property type="entry name" value="TPR-like_helical_dom_sf"/>
</dbReference>
<accession>A0AAD4GEQ2</accession>
<sequence>MTECCDRVEINANVNWIQTLIFSANGQCLVGGGFEGVRVWRVGDGKQMAAMPDAKAVYCLALSNDGKWIAAGTGYGYVYVWNAETLEQVFKQHRQDYKDIHAIDFSHGDSTRLVAASFNQTASVWDIATAKRVLQLHHDNRVTAARYSPQGDRIATATETSVRVYDSNDGKLLVDVKVEVKPWFNKGLLWSNNHLLVVSNSTIKEFEASTGSAVSEWPVPASDFFSCISLSKHRKFIAYSSKRIVTFWDISTHTQLSLIQHPQDISSLLLSPDDQFFAIGGQDGKVIIEALSRINASTHEQDQQDEQPSTSGGLPGSNPENLTKLPSLPRIIDSFLLSPLDPSFPEPDFRIDDDTGLDLWRQDQLTNTEASLIATAATSQNTSHDVLASRALVRTRLREWDAALVDAEKAIDIQPSVIGYIAKSIALVGKGEKYKGYCICDIAFTRCHSSHITFLLLIKAIIVFMAGEHLSALSRVDDLIAMVSSNSICYVVQAYMYLLLGNSRMERSDYEGAIESFEHARAKMRYNGSRLLLVISLIFGWQFDNIDMNISQRLCDALYAAGRTQDAVQCFQEMTDDLGEEADLRVDDLEWALDFRQRSSEKLARLGDTAVDAQQHDKAISHYTTALSLNPPSPQDILIKRGKAFLANGLWEQAVDDANQVIKLDPSSPWGYEMKHAALHKAGEYDDAVDAFQAMLSKIAQSPDPDVQQYGDQHISPSTTRATIRKIVQRTLRHSPRVLINTATGRLHDRAELASAFESLPIFKELVSLMTKRIDYVRIKRGVREYFRYVMLSHKWEDNEPLFQQVIHIAVYDLHKSPTHDKLQTFCKIVRDGGFNWAWSDTCCINKSDNFALQEALVAMFRWYQGSALVIVFLRGVRSTSHLGALVESVWNTRAWTLQEYVAAKEIHFYTEDWTLYLNQELPNHKASREVISEMEKATGVSADQLMLLRPGLTSIREKLRLASTRQTTLVEDAAYSLLGIFSVTGIPVIYGEGEGSLGRLLAHVLTGSGDVSILAWSGESGSFNSCLPARITVFNGPATSHLPSPIPDVEMERIISTSSLDLDVALSLYDRLNELPAPWFAASRMKLPCIAFQLPPLSSYRTHSGRLYRAETPAFGTVEITTKHDLSRMKSLYLVHPWLDALLEQEGANSGAFVQDNVAPSPSPNPDDAKFSDEEFDNDDSLPLLEPELLSHFAADHVVPMDRETRARRFVARLRQPFGALLLTPVSSSRRGTDYRRVAADSLITVRFQENVLLASILDNVRTLDVL</sequence>
<dbReference type="InterPro" id="IPR015943">
    <property type="entry name" value="WD40/YVTN_repeat-like_dom_sf"/>
</dbReference>
<evidence type="ECO:0000259" key="3">
    <source>
        <dbReference type="Pfam" id="PF06985"/>
    </source>
</evidence>
<organism evidence="4 5">
    <name type="scientific">Boletus edulis BED1</name>
    <dbReference type="NCBI Taxonomy" id="1328754"/>
    <lineage>
        <taxon>Eukaryota</taxon>
        <taxon>Fungi</taxon>
        <taxon>Dikarya</taxon>
        <taxon>Basidiomycota</taxon>
        <taxon>Agaricomycotina</taxon>
        <taxon>Agaricomycetes</taxon>
        <taxon>Agaricomycetidae</taxon>
        <taxon>Boletales</taxon>
        <taxon>Boletineae</taxon>
        <taxon>Boletaceae</taxon>
        <taxon>Boletoideae</taxon>
        <taxon>Boletus</taxon>
    </lineage>
</organism>
<dbReference type="EMBL" id="WHUW01000013">
    <property type="protein sequence ID" value="KAF8439790.1"/>
    <property type="molecule type" value="Genomic_DNA"/>
</dbReference>
<evidence type="ECO:0000256" key="2">
    <source>
        <dbReference type="SAM" id="MobiDB-lite"/>
    </source>
</evidence>
<keyword evidence="1" id="KW-0802">TPR repeat</keyword>
<keyword evidence="5" id="KW-1185">Reference proteome</keyword>
<feature type="repeat" description="TPR" evidence="1">
    <location>
        <begin position="600"/>
        <end position="633"/>
    </location>
</feature>
<dbReference type="Pfam" id="PF06985">
    <property type="entry name" value="HET"/>
    <property type="match status" value="1"/>
</dbReference>
<evidence type="ECO:0000313" key="5">
    <source>
        <dbReference type="Proteomes" id="UP001194468"/>
    </source>
</evidence>
<dbReference type="SUPFAM" id="SSF48452">
    <property type="entry name" value="TPR-like"/>
    <property type="match status" value="2"/>
</dbReference>
<feature type="domain" description="Heterokaryon incompatibility" evidence="3">
    <location>
        <begin position="789"/>
        <end position="881"/>
    </location>
</feature>
<proteinExistence type="predicted"/>
<dbReference type="Gene3D" id="2.130.10.10">
    <property type="entry name" value="YVTN repeat-like/Quinoprotein amine dehydrogenase"/>
    <property type="match status" value="2"/>
</dbReference>
<dbReference type="PANTHER" id="PTHR10622">
    <property type="entry name" value="HET DOMAIN-CONTAINING PROTEIN"/>
    <property type="match status" value="1"/>
</dbReference>
<dbReference type="AlphaFoldDB" id="A0AAD4GEQ2"/>
<comment type="caution">
    <text evidence="4">The sequence shown here is derived from an EMBL/GenBank/DDBJ whole genome shotgun (WGS) entry which is preliminary data.</text>
</comment>